<keyword evidence="2 8" id="KW-0808">Transferase</keyword>
<evidence type="ECO:0000256" key="7">
    <source>
        <dbReference type="PROSITE-ProRule" id="PRU10141"/>
    </source>
</evidence>
<gene>
    <name evidence="12" type="ORF">JKF63_05454</name>
</gene>
<dbReference type="FunFam" id="3.30.1120.30:FF:000015">
    <property type="entry name" value="Serine/threonine-protein kinase PLK"/>
    <property type="match status" value="1"/>
</dbReference>
<dbReference type="GO" id="GO:0004674">
    <property type="term" value="F:protein serine/threonine kinase activity"/>
    <property type="evidence" value="ECO:0007669"/>
    <property type="project" value="UniProtKB-KW"/>
</dbReference>
<dbReference type="FunFam" id="3.30.1120.30:FF:000008">
    <property type="entry name" value="Serine/threonine-protein kinase PLK"/>
    <property type="match status" value="1"/>
</dbReference>
<dbReference type="PROSITE" id="PS50078">
    <property type="entry name" value="POLO_BOX"/>
    <property type="match status" value="2"/>
</dbReference>
<dbReference type="CDD" id="cd13118">
    <property type="entry name" value="POLO_box_1"/>
    <property type="match status" value="1"/>
</dbReference>
<keyword evidence="3" id="KW-0677">Repeat</keyword>
<evidence type="ECO:0000256" key="8">
    <source>
        <dbReference type="RuleBase" id="RU361162"/>
    </source>
</evidence>
<feature type="region of interest" description="Disordered" evidence="9">
    <location>
        <begin position="421"/>
        <end position="449"/>
    </location>
</feature>
<dbReference type="PANTHER" id="PTHR24345:SF0">
    <property type="entry name" value="CELL CYCLE SERINE_THREONINE-PROTEIN KINASE CDC5_MSD2"/>
    <property type="match status" value="1"/>
</dbReference>
<keyword evidence="13" id="KW-1185">Reference proteome</keyword>
<dbReference type="CDD" id="cd14099">
    <property type="entry name" value="STKc_PLK"/>
    <property type="match status" value="1"/>
</dbReference>
<name>A0A836IA42_9TRYP</name>
<comment type="catalytic activity">
    <reaction evidence="8">
        <text>L-threonyl-[protein] + ATP = O-phospho-L-threonyl-[protein] + ADP + H(+)</text>
        <dbReference type="Rhea" id="RHEA:46608"/>
        <dbReference type="Rhea" id="RHEA-COMP:11060"/>
        <dbReference type="Rhea" id="RHEA-COMP:11605"/>
        <dbReference type="ChEBI" id="CHEBI:15378"/>
        <dbReference type="ChEBI" id="CHEBI:30013"/>
        <dbReference type="ChEBI" id="CHEBI:30616"/>
        <dbReference type="ChEBI" id="CHEBI:61977"/>
        <dbReference type="ChEBI" id="CHEBI:456216"/>
        <dbReference type="EC" id="2.7.11.21"/>
    </reaction>
</comment>
<dbReference type="InterPro" id="IPR000959">
    <property type="entry name" value="POLO_box_dom"/>
</dbReference>
<comment type="caution">
    <text evidence="12">The sequence shown here is derived from an EMBL/GenBank/DDBJ whole genome shotgun (WGS) entry which is preliminary data.</text>
</comment>
<evidence type="ECO:0000256" key="6">
    <source>
        <dbReference type="ARBA" id="ARBA00022840"/>
    </source>
</evidence>
<dbReference type="PROSITE" id="PS00108">
    <property type="entry name" value="PROTEIN_KINASE_ST"/>
    <property type="match status" value="1"/>
</dbReference>
<evidence type="ECO:0000313" key="12">
    <source>
        <dbReference type="EMBL" id="KAG5508199.1"/>
    </source>
</evidence>
<dbReference type="InterPro" id="IPR033701">
    <property type="entry name" value="POLO_box_1"/>
</dbReference>
<feature type="binding site" evidence="7">
    <location>
        <position position="76"/>
    </location>
    <ligand>
        <name>ATP</name>
        <dbReference type="ChEBI" id="CHEBI:30616"/>
    </ligand>
</feature>
<dbReference type="AlphaFoldDB" id="A0A836IA42"/>
<evidence type="ECO:0000256" key="9">
    <source>
        <dbReference type="SAM" id="MobiDB-lite"/>
    </source>
</evidence>
<evidence type="ECO:0000256" key="1">
    <source>
        <dbReference type="ARBA" id="ARBA00022527"/>
    </source>
</evidence>
<dbReference type="RefSeq" id="XP_067758088.1">
    <property type="nucleotide sequence ID" value="XM_067901413.1"/>
</dbReference>
<dbReference type="SMART" id="SM00220">
    <property type="entry name" value="S_TKc"/>
    <property type="match status" value="1"/>
</dbReference>
<evidence type="ECO:0000256" key="2">
    <source>
        <dbReference type="ARBA" id="ARBA00022679"/>
    </source>
</evidence>
<dbReference type="InterPro" id="IPR011009">
    <property type="entry name" value="Kinase-like_dom_sf"/>
</dbReference>
<keyword evidence="4 7" id="KW-0547">Nucleotide-binding</keyword>
<feature type="domain" description="POLO box" evidence="11">
    <location>
        <begin position="613"/>
        <end position="692"/>
    </location>
</feature>
<evidence type="ECO:0000259" key="11">
    <source>
        <dbReference type="PROSITE" id="PS50078"/>
    </source>
</evidence>
<evidence type="ECO:0000256" key="5">
    <source>
        <dbReference type="ARBA" id="ARBA00022777"/>
    </source>
</evidence>
<dbReference type="FunFam" id="3.30.200.20:FF:000877">
    <property type="entry name" value="Serine/threonine-protein kinase PLK"/>
    <property type="match status" value="1"/>
</dbReference>
<evidence type="ECO:0000256" key="4">
    <source>
        <dbReference type="ARBA" id="ARBA00022741"/>
    </source>
</evidence>
<keyword evidence="5 8" id="KW-0418">Kinase</keyword>
<sequence>MERMQRAGVRAGPTVVADAPASASELPKPTFQPGSYIYEMDASGRLHRLQCGRVLGRGGFAKCYEVSDETGTYALKTVNRASLEKPKTLQKLHSEISIHRRMKHKHVVEFLRTFRDRYYVYMLLEKCDHGTLMDLLKIRRFSVAETQYVMLQCLSAMQYMHSECVIHRDLKPGNIMLDRDLNVKIGDFGLAAELQYDGERKRTICGTPNYIAPEIIDHKNRGHSYEVDTWSLGVILYTLLVGQPPFQMEDVESTYKRIRQCRYDFPTSVPENARDLITQILQSSPAHRPTLMDIRQHSFFSSPLPPRTPPQSFASFGLPVPSTAANVPAMTATAVAPATATMRSARRGLVMDVQHPPPALCGEDLLGVHTQREVLRPLNANAPPPHGAPTSPRYLTSLKQQHSTPTTTLPGIIAHGRSAPATAAVPVSTHRPTPPLERHRDDENTDEEEKHQLTALHDRLHQTLSGDTGADDAAYSEAPPPAVWVTQCADFSSKYGMAYRLSTGQTGAHFNDSTKIVWEPITDRVEYYARIKIEMPARDGGTGLFAKDERQVFSMHSYPPELEKKVTLTKYFKTYLGRVQSSPDKVPVVTCSPFLPSAPPRSSDPHASNDFVYVKRWLRVDGALVFRLSNKTVQVCFEDGAEIILSSEWRVVTYTTPLGWRRTLPLKSVATEWEEAAERLRNTKSVLYKVIRDHCL</sequence>
<organism evidence="12 13">
    <name type="scientific">Porcisia hertigi</name>
    <dbReference type="NCBI Taxonomy" id="2761500"/>
    <lineage>
        <taxon>Eukaryota</taxon>
        <taxon>Discoba</taxon>
        <taxon>Euglenozoa</taxon>
        <taxon>Kinetoplastea</taxon>
        <taxon>Metakinetoplastina</taxon>
        <taxon>Trypanosomatida</taxon>
        <taxon>Trypanosomatidae</taxon>
        <taxon>Leishmaniinae</taxon>
        <taxon>Porcisia</taxon>
    </lineage>
</organism>
<dbReference type="Pfam" id="PF00659">
    <property type="entry name" value="POLO_box"/>
    <property type="match status" value="2"/>
</dbReference>
<dbReference type="Pfam" id="PF00069">
    <property type="entry name" value="Pkinase"/>
    <property type="match status" value="1"/>
</dbReference>
<dbReference type="Proteomes" id="UP000674318">
    <property type="component" value="Chromosome 17"/>
</dbReference>
<feature type="domain" description="Protein kinase" evidence="10">
    <location>
        <begin position="49"/>
        <end position="300"/>
    </location>
</feature>
<dbReference type="Gene3D" id="3.30.200.20">
    <property type="entry name" value="Phosphorylase Kinase, domain 1"/>
    <property type="match status" value="1"/>
</dbReference>
<dbReference type="KEGG" id="phet:94291490"/>
<dbReference type="InterPro" id="IPR033695">
    <property type="entry name" value="POLO_box_2"/>
</dbReference>
<dbReference type="EC" id="2.7.11.21" evidence="8"/>
<dbReference type="Gene3D" id="3.30.1120.30">
    <property type="entry name" value="POLO box domain"/>
    <property type="match status" value="2"/>
</dbReference>
<accession>A0A836IA42</accession>
<dbReference type="InterPro" id="IPR008271">
    <property type="entry name" value="Ser/Thr_kinase_AS"/>
</dbReference>
<feature type="compositionally biased region" description="Basic and acidic residues" evidence="9">
    <location>
        <begin position="436"/>
        <end position="449"/>
    </location>
</feature>
<dbReference type="GO" id="GO:0005524">
    <property type="term" value="F:ATP binding"/>
    <property type="evidence" value="ECO:0007669"/>
    <property type="project" value="UniProtKB-UniRule"/>
</dbReference>
<dbReference type="Gene3D" id="1.10.510.10">
    <property type="entry name" value="Transferase(Phosphotransferase) domain 1"/>
    <property type="match status" value="1"/>
</dbReference>
<dbReference type="InterPro" id="IPR000719">
    <property type="entry name" value="Prot_kinase_dom"/>
</dbReference>
<keyword evidence="6 7" id="KW-0067">ATP-binding</keyword>
<dbReference type="CDD" id="cd13117">
    <property type="entry name" value="POLO_box_2"/>
    <property type="match status" value="1"/>
</dbReference>
<keyword evidence="1 8" id="KW-0723">Serine/threonine-protein kinase</keyword>
<proteinExistence type="inferred from homology"/>
<dbReference type="PROSITE" id="PS00107">
    <property type="entry name" value="PROTEIN_KINASE_ATP"/>
    <property type="match status" value="1"/>
</dbReference>
<dbReference type="EMBL" id="JAFJZO010000017">
    <property type="protein sequence ID" value="KAG5508199.1"/>
    <property type="molecule type" value="Genomic_DNA"/>
</dbReference>
<dbReference type="OrthoDB" id="408964at2759"/>
<dbReference type="SUPFAM" id="SSF82615">
    <property type="entry name" value="Polo-box domain"/>
    <property type="match status" value="2"/>
</dbReference>
<dbReference type="PANTHER" id="PTHR24345">
    <property type="entry name" value="SERINE/THREONINE-PROTEIN KINASE PLK"/>
    <property type="match status" value="1"/>
</dbReference>
<dbReference type="FunFam" id="1.10.510.10:FF:001097">
    <property type="entry name" value="Serine/threonine-protein kinase PLK"/>
    <property type="match status" value="1"/>
</dbReference>
<feature type="domain" description="POLO box" evidence="11">
    <location>
        <begin position="484"/>
        <end position="578"/>
    </location>
</feature>
<dbReference type="GeneID" id="94291490"/>
<dbReference type="InterPro" id="IPR017441">
    <property type="entry name" value="Protein_kinase_ATP_BS"/>
</dbReference>
<dbReference type="InterPro" id="IPR036947">
    <property type="entry name" value="POLO_box_dom_sf"/>
</dbReference>
<dbReference type="PROSITE" id="PS50011">
    <property type="entry name" value="PROTEIN_KINASE_DOM"/>
    <property type="match status" value="1"/>
</dbReference>
<dbReference type="GO" id="GO:0005634">
    <property type="term" value="C:nucleus"/>
    <property type="evidence" value="ECO:0007669"/>
    <property type="project" value="TreeGrafter"/>
</dbReference>
<dbReference type="SUPFAM" id="SSF56112">
    <property type="entry name" value="Protein kinase-like (PK-like)"/>
    <property type="match status" value="1"/>
</dbReference>
<evidence type="ECO:0000256" key="3">
    <source>
        <dbReference type="ARBA" id="ARBA00022737"/>
    </source>
</evidence>
<evidence type="ECO:0000259" key="10">
    <source>
        <dbReference type="PROSITE" id="PS50011"/>
    </source>
</evidence>
<reference evidence="12 13" key="1">
    <citation type="submission" date="2021-02" db="EMBL/GenBank/DDBJ databases">
        <title>Porcisia hertigi Genome sequencing and assembly.</title>
        <authorList>
            <person name="Almutairi H."/>
            <person name="Gatherer D."/>
        </authorList>
    </citation>
    <scope>NUCLEOTIDE SEQUENCE [LARGE SCALE GENOMIC DNA]</scope>
    <source>
        <strain evidence="12 13">C119</strain>
    </source>
</reference>
<evidence type="ECO:0000313" key="13">
    <source>
        <dbReference type="Proteomes" id="UP000674318"/>
    </source>
</evidence>
<protein>
    <recommendedName>
        <fullName evidence="8">Serine/threonine-protein kinase PLK</fullName>
        <ecNumber evidence="8">2.7.11.21</ecNumber>
    </recommendedName>
    <alternativeName>
        <fullName evidence="8">Polo-like kinase</fullName>
    </alternativeName>
</protein>
<comment type="similarity">
    <text evidence="8">Belongs to the protein kinase superfamily. Ser/Thr protein kinase family. CDC5/Polo subfamily.</text>
</comment>